<dbReference type="PRINTS" id="PR00039">
    <property type="entry name" value="HTHLYSR"/>
</dbReference>
<evidence type="ECO:0000256" key="6">
    <source>
        <dbReference type="ARBA" id="ARBA00023163"/>
    </source>
</evidence>
<evidence type="ECO:0000256" key="1">
    <source>
        <dbReference type="ARBA" id="ARBA00009437"/>
    </source>
</evidence>
<dbReference type="RefSeq" id="WP_052590929.1">
    <property type="nucleotide sequence ID" value="NZ_CP011112.1"/>
</dbReference>
<evidence type="ECO:0000256" key="4">
    <source>
        <dbReference type="ARBA" id="ARBA00023015"/>
    </source>
</evidence>
<keyword evidence="3" id="KW-0378">Hydrolase</keyword>
<dbReference type="SUPFAM" id="SSF53474">
    <property type="entry name" value="alpha/beta-Hydrolases"/>
    <property type="match status" value="1"/>
</dbReference>
<dbReference type="PANTHER" id="PTHR48081:SF30">
    <property type="entry name" value="ACETYL-HYDROLASE LIPR-RELATED"/>
    <property type="match status" value="1"/>
</dbReference>
<evidence type="ECO:0000256" key="3">
    <source>
        <dbReference type="ARBA" id="ARBA00022801"/>
    </source>
</evidence>
<dbReference type="InterPro" id="IPR036390">
    <property type="entry name" value="WH_DNA-bd_sf"/>
</dbReference>
<evidence type="ECO:0000256" key="5">
    <source>
        <dbReference type="ARBA" id="ARBA00023125"/>
    </source>
</evidence>
<dbReference type="Pfam" id="PF07859">
    <property type="entry name" value="Abhydrolase_3"/>
    <property type="match status" value="1"/>
</dbReference>
<dbReference type="Gene3D" id="3.40.50.1820">
    <property type="entry name" value="alpha/beta hydrolase"/>
    <property type="match status" value="1"/>
</dbReference>
<dbReference type="Pfam" id="PF00126">
    <property type="entry name" value="HTH_1"/>
    <property type="match status" value="1"/>
</dbReference>
<dbReference type="FunFam" id="1.10.10.10:FF:000001">
    <property type="entry name" value="LysR family transcriptional regulator"/>
    <property type="match status" value="1"/>
</dbReference>
<proteinExistence type="inferred from homology"/>
<comment type="similarity">
    <text evidence="1">Belongs to the LysR transcriptional regulatory family.</text>
</comment>
<dbReference type="GO" id="GO:0004806">
    <property type="term" value="F:triacylglycerol lipase activity"/>
    <property type="evidence" value="ECO:0007669"/>
    <property type="project" value="TreeGrafter"/>
</dbReference>
<evidence type="ECO:0000313" key="9">
    <source>
        <dbReference type="Proteomes" id="UP000066480"/>
    </source>
</evidence>
<evidence type="ECO:0000256" key="2">
    <source>
        <dbReference type="ARBA" id="ARBA00010515"/>
    </source>
</evidence>
<dbReference type="InterPro" id="IPR050300">
    <property type="entry name" value="GDXG_lipolytic_enzyme"/>
</dbReference>
<dbReference type="PANTHER" id="PTHR48081">
    <property type="entry name" value="AB HYDROLASE SUPERFAMILY PROTEIN C4A8.06C"/>
    <property type="match status" value="1"/>
</dbReference>
<name>A0A0K1JGL5_9MICO</name>
<dbReference type="KEGG" id="lmoi:VV02_08280"/>
<dbReference type="AlphaFoldDB" id="A0A0K1JGL5"/>
<dbReference type="InterPro" id="IPR000847">
    <property type="entry name" value="LysR_HTH_N"/>
</dbReference>
<dbReference type="Gene3D" id="1.10.10.10">
    <property type="entry name" value="Winged helix-like DNA-binding domain superfamily/Winged helix DNA-binding domain"/>
    <property type="match status" value="1"/>
</dbReference>
<dbReference type="SUPFAM" id="SSF46785">
    <property type="entry name" value="Winged helix' DNA-binding domain"/>
    <property type="match status" value="1"/>
</dbReference>
<protein>
    <recommendedName>
        <fullName evidence="7">HTH lysR-type domain-containing protein</fullName>
    </recommendedName>
</protein>
<gene>
    <name evidence="8" type="ORF">VV02_08280</name>
</gene>
<dbReference type="EMBL" id="CP011112">
    <property type="protein sequence ID" value="AKU15851.1"/>
    <property type="molecule type" value="Genomic_DNA"/>
</dbReference>
<dbReference type="PROSITE" id="PS50931">
    <property type="entry name" value="HTH_LYSR"/>
    <property type="match status" value="1"/>
</dbReference>
<keyword evidence="6" id="KW-0804">Transcription</keyword>
<dbReference type="Proteomes" id="UP000066480">
    <property type="component" value="Chromosome"/>
</dbReference>
<comment type="similarity">
    <text evidence="2">Belongs to the 'GDXG' lipolytic enzyme family.</text>
</comment>
<accession>A0A0K1JGL5</accession>
<organism evidence="8 9">
    <name type="scientific">Luteipulveratus mongoliensis</name>
    <dbReference type="NCBI Taxonomy" id="571913"/>
    <lineage>
        <taxon>Bacteria</taxon>
        <taxon>Bacillati</taxon>
        <taxon>Actinomycetota</taxon>
        <taxon>Actinomycetes</taxon>
        <taxon>Micrococcales</taxon>
        <taxon>Dermacoccaceae</taxon>
        <taxon>Luteipulveratus</taxon>
    </lineage>
</organism>
<keyword evidence="5" id="KW-0238">DNA-binding</keyword>
<evidence type="ECO:0000259" key="7">
    <source>
        <dbReference type="PROSITE" id="PS50931"/>
    </source>
</evidence>
<evidence type="ECO:0000313" key="8">
    <source>
        <dbReference type="EMBL" id="AKU15851.1"/>
    </source>
</evidence>
<dbReference type="InterPro" id="IPR013094">
    <property type="entry name" value="AB_hydrolase_3"/>
</dbReference>
<dbReference type="GO" id="GO:0003700">
    <property type="term" value="F:DNA-binding transcription factor activity"/>
    <property type="evidence" value="ECO:0007669"/>
    <property type="project" value="InterPro"/>
</dbReference>
<dbReference type="GO" id="GO:0003677">
    <property type="term" value="F:DNA binding"/>
    <property type="evidence" value="ECO:0007669"/>
    <property type="project" value="UniProtKB-KW"/>
</dbReference>
<dbReference type="STRING" id="571913.VV02_08280"/>
<dbReference type="OrthoDB" id="9803828at2"/>
<reference evidence="8 9" key="1">
    <citation type="submission" date="2015-03" db="EMBL/GenBank/DDBJ databases">
        <title>Luteipulveratus halotolerans sp. nov., a novel actinobacterium (Dermacoccaceae) from Sarawak, Malaysia.</title>
        <authorList>
            <person name="Juboi H."/>
            <person name="Basik A."/>
            <person name="Shamsul S.S."/>
            <person name="Arnold P."/>
            <person name="Schmitt E.K."/>
            <person name="Sanglier J.-J."/>
            <person name="Yeo T."/>
        </authorList>
    </citation>
    <scope>NUCLEOTIDE SEQUENCE [LARGE SCALE GENOMIC DNA]</scope>
    <source>
        <strain evidence="8 9">MN07-A0370</strain>
    </source>
</reference>
<keyword evidence="4" id="KW-0805">Transcription regulation</keyword>
<sequence length="402" mass="42132">MGDATVLAIQPAPDAIELRHLRAFVAVAEELNFSRAAARLYVSQPALSRQISALERLVGCALLRRSTHGVELTLAGDALLSRAGRLISDLDHAVAATRSVGGELAEQLTRLWATFVDVNATDGNIRGVRAAVEELHAKFPPPSEVQIAPTTVGGVPALRSIPPDGTGAPMLFLHGGGHIAGSAYGYRHLAGALAMVARRPVLTPDFRLAPEHPFPAALDDATNAYLALLDDEAVDTDDLVVAGDSSGGGLLMSLLLALRGSGRPLPQRALLMCPWLDLTGAGQEHQATDAPPIVTPEQVAWLAGMYAAGRPDDPLLSPLTADLSGLPPLLVQGGTGDNLVHDAKLLVQRAVEAGVDASLDLYPVPTHDFHLFWTFLPEAVDALQRAGEFLGADAGRARADAG</sequence>
<dbReference type="InterPro" id="IPR036388">
    <property type="entry name" value="WH-like_DNA-bd_sf"/>
</dbReference>
<dbReference type="InterPro" id="IPR029058">
    <property type="entry name" value="AB_hydrolase_fold"/>
</dbReference>
<keyword evidence="9" id="KW-1185">Reference proteome</keyword>
<feature type="domain" description="HTH lysR-type" evidence="7">
    <location>
        <begin position="16"/>
        <end position="73"/>
    </location>
</feature>